<keyword evidence="4" id="KW-1185">Reference proteome</keyword>
<dbReference type="Proteomes" id="UP000000718">
    <property type="component" value="Chromosome"/>
</dbReference>
<dbReference type="EMBL" id="CP001147">
    <property type="protein sequence ID" value="ACI20454.1"/>
    <property type="molecule type" value="Genomic_DNA"/>
</dbReference>
<dbReference type="HOGENOM" id="CLU_007383_1_7_0"/>
<proteinExistence type="inferred from homology"/>
<dbReference type="GO" id="GO:0016829">
    <property type="term" value="F:lyase activity"/>
    <property type="evidence" value="ECO:0007669"/>
    <property type="project" value="UniProtKB-KW"/>
</dbReference>
<name>B5YGB7_THEYD</name>
<dbReference type="STRING" id="289376.THEYE_A1518"/>
<gene>
    <name evidence="3" type="ordered locus">THEYE_A1518</name>
</gene>
<keyword evidence="3" id="KW-0456">Lyase</keyword>
<dbReference type="PANTHER" id="PTHR43000">
    <property type="entry name" value="DTDP-D-GLUCOSE 4,6-DEHYDRATASE-RELATED"/>
    <property type="match status" value="1"/>
</dbReference>
<evidence type="ECO:0000313" key="4">
    <source>
        <dbReference type="Proteomes" id="UP000000718"/>
    </source>
</evidence>
<evidence type="ECO:0000256" key="1">
    <source>
        <dbReference type="ARBA" id="ARBA00007637"/>
    </source>
</evidence>
<accession>B5YGB7</accession>
<dbReference type="PATRIC" id="fig|289376.4.peg.1477"/>
<feature type="domain" description="NAD-dependent epimerase/dehydratase" evidence="2">
    <location>
        <begin position="5"/>
        <end position="223"/>
    </location>
</feature>
<evidence type="ECO:0000259" key="2">
    <source>
        <dbReference type="Pfam" id="PF01370"/>
    </source>
</evidence>
<dbReference type="KEGG" id="tye:THEYE_A1518"/>
<comment type="similarity">
    <text evidence="1">Belongs to the NAD(P)-dependent epimerase/dehydratase family.</text>
</comment>
<dbReference type="EnsemblBacteria" id="ACI20454">
    <property type="protein sequence ID" value="ACI20454"/>
    <property type="gene ID" value="THEYE_A1518"/>
</dbReference>
<dbReference type="EC" id="4.2.1.-" evidence="3"/>
<organism evidence="3 4">
    <name type="scientific">Thermodesulfovibrio yellowstonii (strain ATCC 51303 / DSM 11347 / YP87)</name>
    <dbReference type="NCBI Taxonomy" id="289376"/>
    <lineage>
        <taxon>Bacteria</taxon>
        <taxon>Pseudomonadati</taxon>
        <taxon>Nitrospirota</taxon>
        <taxon>Thermodesulfovibrionia</taxon>
        <taxon>Thermodesulfovibrionales</taxon>
        <taxon>Thermodesulfovibrionaceae</taxon>
        <taxon>Thermodesulfovibrio</taxon>
    </lineage>
</organism>
<dbReference type="SUPFAM" id="SSF51735">
    <property type="entry name" value="NAD(P)-binding Rossmann-fold domains"/>
    <property type="match status" value="1"/>
</dbReference>
<dbReference type="eggNOG" id="COG0451">
    <property type="taxonomic scope" value="Bacteria"/>
</dbReference>
<dbReference type="InterPro" id="IPR001509">
    <property type="entry name" value="Epimerase_deHydtase"/>
</dbReference>
<dbReference type="Pfam" id="PF01370">
    <property type="entry name" value="Epimerase"/>
    <property type="match status" value="1"/>
</dbReference>
<dbReference type="RefSeq" id="WP_012545190.1">
    <property type="nucleotide sequence ID" value="NC_011296.1"/>
</dbReference>
<evidence type="ECO:0000313" key="3">
    <source>
        <dbReference type="EMBL" id="ACI20454.1"/>
    </source>
</evidence>
<sequence length="310" mass="36170">MNPKIIIHGASSFLGKNFTKSLIENGYEIFILSRPSSNLSFLPNKKEIKIFRYNHIEEILQKKILSNLNYNIFFEFSWYGVFNDKRNDPQQLTINIPLIINSIKIAKHLHSKHWIGFGSQAEYGIHNYKISEETPCNPTTLYGKAKYICSQIANILCTAYGIEYTWLRIFSLYGPNDNHKWFINYLIEKLLLNEEIDMTLGEQKWDYLYIDDAVDALMKLITVEKGLGIINLASGNSIRLKDLVLLAKKLTQSDSKINFGKIPYREDQVMNMEADISKISQLLGWKPKYDYWQGLLKMINEYKKEWNLSK</sequence>
<protein>
    <submittedName>
        <fullName evidence="3">CDP-abequose synthase</fullName>
        <ecNumber evidence="3">4.2.1.-</ecNumber>
    </submittedName>
</protein>
<reference evidence="3 4" key="2">
    <citation type="journal article" date="2015" name="Genome Announc.">
        <title>Genome Sequence of the Sulfate-Reducing Thermophilic Bacterium Thermodesulfovibrio yellowstonii Strain DSM 11347T (Phylum Nitrospirae).</title>
        <authorList>
            <person name="Bhatnagar S."/>
            <person name="Badger J.H."/>
            <person name="Madupu R."/>
            <person name="Khouri H.M."/>
            <person name="O'Connor E.M."/>
            <person name="Robb F.T."/>
            <person name="Ward N.L."/>
            <person name="Eisen J.A."/>
        </authorList>
    </citation>
    <scope>NUCLEOTIDE SEQUENCE [LARGE SCALE GENOMIC DNA]</scope>
    <source>
        <strain evidence="4">ATCC 51303 / DSM 11347 / YP87</strain>
    </source>
</reference>
<dbReference type="Gene3D" id="3.40.50.720">
    <property type="entry name" value="NAD(P)-binding Rossmann-like Domain"/>
    <property type="match status" value="1"/>
</dbReference>
<dbReference type="OrthoDB" id="9803010at2"/>
<reference evidence="4" key="1">
    <citation type="submission" date="2008-08" db="EMBL/GenBank/DDBJ databases">
        <title>The complete genome sequence of Thermodesulfovibrio yellowstonii strain ATCC 51303 / DSM 11347 / YP87.</title>
        <authorList>
            <person name="Dodson R.J."/>
            <person name="Durkin A.S."/>
            <person name="Wu M."/>
            <person name="Eisen J."/>
            <person name="Sutton G."/>
        </authorList>
    </citation>
    <scope>NUCLEOTIDE SEQUENCE [LARGE SCALE GENOMIC DNA]</scope>
    <source>
        <strain evidence="4">ATCC 51303 / DSM 11347 / YP87</strain>
    </source>
</reference>
<dbReference type="InterPro" id="IPR036291">
    <property type="entry name" value="NAD(P)-bd_dom_sf"/>
</dbReference>
<dbReference type="AlphaFoldDB" id="B5YGB7"/>
<dbReference type="InParanoid" id="B5YGB7"/>